<dbReference type="EMBL" id="QGKX02000996">
    <property type="protein sequence ID" value="KAF3557431.1"/>
    <property type="molecule type" value="Genomic_DNA"/>
</dbReference>
<dbReference type="AlphaFoldDB" id="A0A8S9R6D4"/>
<proteinExistence type="predicted"/>
<protein>
    <submittedName>
        <fullName evidence="1">Uncharacterized protein</fullName>
    </submittedName>
</protein>
<evidence type="ECO:0000313" key="2">
    <source>
        <dbReference type="Proteomes" id="UP000712600"/>
    </source>
</evidence>
<sequence>MNLRIGLNLGKATGPVGLYRTIRPCQVTSRVHLDTNFLFWKRKEVAALLKLQFDTFPWICWYICKARNDKLFNGKVVSPLDIQHASLEAEFWRKVNEKEEADEDHDDLHTTAFETVSPWIPQIPTCQIDLSLIDNGSFTGLGWSLMDQMDTESFGLMYERHEDNLDMLRDGLLRPSGHDYEFDRLANIRDRERGTNVSYPRAGHELIGNALIVKCVLRLRSSECLAETDRELRLSDRERLGSGCNRRDRELRFVGSRLGLGY</sequence>
<gene>
    <name evidence="1" type="ORF">F2Q69_00012999</name>
</gene>
<organism evidence="1 2">
    <name type="scientific">Brassica cretica</name>
    <name type="common">Mustard</name>
    <dbReference type="NCBI Taxonomy" id="69181"/>
    <lineage>
        <taxon>Eukaryota</taxon>
        <taxon>Viridiplantae</taxon>
        <taxon>Streptophyta</taxon>
        <taxon>Embryophyta</taxon>
        <taxon>Tracheophyta</taxon>
        <taxon>Spermatophyta</taxon>
        <taxon>Magnoliopsida</taxon>
        <taxon>eudicotyledons</taxon>
        <taxon>Gunneridae</taxon>
        <taxon>Pentapetalae</taxon>
        <taxon>rosids</taxon>
        <taxon>malvids</taxon>
        <taxon>Brassicales</taxon>
        <taxon>Brassicaceae</taxon>
        <taxon>Brassiceae</taxon>
        <taxon>Brassica</taxon>
    </lineage>
</organism>
<evidence type="ECO:0000313" key="1">
    <source>
        <dbReference type="EMBL" id="KAF3557431.1"/>
    </source>
</evidence>
<reference evidence="1" key="1">
    <citation type="submission" date="2019-12" db="EMBL/GenBank/DDBJ databases">
        <title>Genome sequencing and annotation of Brassica cretica.</title>
        <authorList>
            <person name="Studholme D.J."/>
            <person name="Sarris P."/>
        </authorList>
    </citation>
    <scope>NUCLEOTIDE SEQUENCE</scope>
    <source>
        <strain evidence="1">PFS-109/04</strain>
        <tissue evidence="1">Leaf</tissue>
    </source>
</reference>
<name>A0A8S9R6D4_BRACR</name>
<dbReference type="Proteomes" id="UP000712600">
    <property type="component" value="Unassembled WGS sequence"/>
</dbReference>
<accession>A0A8S9R6D4</accession>
<comment type="caution">
    <text evidence="1">The sequence shown here is derived from an EMBL/GenBank/DDBJ whole genome shotgun (WGS) entry which is preliminary data.</text>
</comment>